<dbReference type="Pfam" id="PF08867">
    <property type="entry name" value="FRG"/>
    <property type="match status" value="1"/>
</dbReference>
<dbReference type="EMBL" id="WISB01000217">
    <property type="protein sequence ID" value="MQW73597.1"/>
    <property type="molecule type" value="Genomic_DNA"/>
</dbReference>
<accession>A0A6G1WVC4</accession>
<evidence type="ECO:0000259" key="1">
    <source>
        <dbReference type="SMART" id="SM00901"/>
    </source>
</evidence>
<evidence type="ECO:0000313" key="2">
    <source>
        <dbReference type="EMBL" id="MQW73597.1"/>
    </source>
</evidence>
<protein>
    <submittedName>
        <fullName evidence="2">FRG domain-containing protein</fullName>
    </submittedName>
</protein>
<gene>
    <name evidence="2" type="ORF">GHJ91_32280</name>
</gene>
<reference evidence="2" key="1">
    <citation type="journal article" date="2013" name="Genome Biol.">
        <title>Comparative genomics of the core and accessory genomes of 48 Sinorhizobium strains comprising five genospecies.</title>
        <authorList>
            <person name="Sugawara M."/>
            <person name="Epstein B."/>
            <person name="Badgley B.D."/>
            <person name="Unno T."/>
            <person name="Xu L."/>
            <person name="Reese J."/>
            <person name="Gyaneshwar P."/>
            <person name="Denny R."/>
            <person name="Mudge J."/>
            <person name="Bharti A.K."/>
            <person name="Farmer A.D."/>
            <person name="May G.D."/>
            <person name="Woodward J.E."/>
            <person name="Medigue C."/>
            <person name="Vallenet D."/>
            <person name="Lajus A."/>
            <person name="Rouy Z."/>
            <person name="Martinez-Vaz B."/>
            <person name="Tiffin P."/>
            <person name="Young N.D."/>
            <person name="Sadowsky M.J."/>
        </authorList>
    </citation>
    <scope>NUCLEOTIDE SEQUENCE</scope>
    <source>
        <strain evidence="2">M1</strain>
    </source>
</reference>
<dbReference type="SMART" id="SM00901">
    <property type="entry name" value="FRG"/>
    <property type="match status" value="1"/>
</dbReference>
<dbReference type="InterPro" id="IPR014966">
    <property type="entry name" value="FRG-dom"/>
</dbReference>
<name>A0A6G1WVC4_9HYPH</name>
<sequence>MVSAEREPLHLSNAHWHEDRISVAADASLLHTVKGSSRYVDRQFGNAWSWTPPPGSAVYGLSASVPRGPMDNGGPALRVPYRRIPVIDVNSLEEALALNAGNTSKDPHVTGMWRGQPRHYPLARDPLDKLRLYGDPEADEPSLLPSAARHSVYFPDLAQAWCGLLDLYIEERIETLGPAVSPPRHAELRREAERFVNSYNYRTWALATAQHYGLPSVGLDLTSDIRIALYFALHRFHTDPETGVMSVQRATEDDDPVLYGLDVFAHDLIEDQNIAPPWLLCARPQAQSAFFFATAWGDSVNRAADRVYVAVRLKNHASWKSPIKTAEAFPPTYKDDFLSFLLRARERFRDLPVGDHLRRIYFPAE</sequence>
<feature type="domain" description="FRG" evidence="1">
    <location>
        <begin position="107"/>
        <end position="246"/>
    </location>
</feature>
<dbReference type="AlphaFoldDB" id="A0A6G1WVC4"/>
<comment type="caution">
    <text evidence="2">The sequence shown here is derived from an EMBL/GenBank/DDBJ whole genome shotgun (WGS) entry which is preliminary data.</text>
</comment>
<proteinExistence type="predicted"/>
<organism evidence="2">
    <name type="scientific">Sinorhizobium medicae</name>
    <dbReference type="NCBI Taxonomy" id="110321"/>
    <lineage>
        <taxon>Bacteria</taxon>
        <taxon>Pseudomonadati</taxon>
        <taxon>Pseudomonadota</taxon>
        <taxon>Alphaproteobacteria</taxon>
        <taxon>Hyphomicrobiales</taxon>
        <taxon>Rhizobiaceae</taxon>
        <taxon>Sinorhizobium/Ensifer group</taxon>
        <taxon>Sinorhizobium</taxon>
    </lineage>
</organism>